<evidence type="ECO:0000259" key="5">
    <source>
        <dbReference type="PROSITE" id="PS50932"/>
    </source>
</evidence>
<comment type="caution">
    <text evidence="7">The sequence shown here is derived from an EMBL/GenBank/DDBJ whole genome shotgun (WGS) entry which is preliminary data.</text>
</comment>
<dbReference type="RefSeq" id="WP_049597394.1">
    <property type="nucleotide sequence ID" value="NZ_CPYD01000003.1"/>
</dbReference>
<feature type="domain" description="HTH lacI-type" evidence="5">
    <location>
        <begin position="13"/>
        <end position="68"/>
    </location>
</feature>
<dbReference type="PANTHER" id="PTHR30146">
    <property type="entry name" value="LACI-RELATED TRANSCRIPTIONAL REPRESSOR"/>
    <property type="match status" value="1"/>
</dbReference>
<keyword evidence="1" id="KW-0805">Transcription regulation</keyword>
<evidence type="ECO:0000313" key="8">
    <source>
        <dbReference type="Proteomes" id="UP000040578"/>
    </source>
</evidence>
<dbReference type="SMART" id="SM00354">
    <property type="entry name" value="HTH_LACI"/>
    <property type="match status" value="1"/>
</dbReference>
<accession>A0AAW7K3V4</accession>
<dbReference type="SUPFAM" id="SSF47413">
    <property type="entry name" value="lambda repressor-like DNA-binding domains"/>
    <property type="match status" value="1"/>
</dbReference>
<dbReference type="Pfam" id="PF13377">
    <property type="entry name" value="Peripla_BP_3"/>
    <property type="match status" value="1"/>
</dbReference>
<dbReference type="AlphaFoldDB" id="A0AAW7K3V4"/>
<evidence type="ECO:0000256" key="1">
    <source>
        <dbReference type="ARBA" id="ARBA00023015"/>
    </source>
</evidence>
<dbReference type="EMBL" id="CPYD01000003">
    <property type="protein sequence ID" value="CNE29487.1"/>
    <property type="molecule type" value="Genomic_DNA"/>
</dbReference>
<dbReference type="EMBL" id="JAUEHU010000004">
    <property type="protein sequence ID" value="MDN0086909.1"/>
    <property type="molecule type" value="Genomic_DNA"/>
</dbReference>
<evidence type="ECO:0000256" key="2">
    <source>
        <dbReference type="ARBA" id="ARBA00023125"/>
    </source>
</evidence>
<feature type="region of interest" description="Disordered" evidence="4">
    <location>
        <begin position="1"/>
        <end position="22"/>
    </location>
</feature>
<proteinExistence type="predicted"/>
<dbReference type="PANTHER" id="PTHR30146:SF145">
    <property type="entry name" value="RIBOSE OPERON REPRESSOR"/>
    <property type="match status" value="1"/>
</dbReference>
<protein>
    <submittedName>
        <fullName evidence="7">LacI family DNA-binding transcriptional regulator</fullName>
    </submittedName>
    <submittedName>
        <fullName evidence="6">Transcriptional repressor RbsR</fullName>
    </submittedName>
</protein>
<sequence>MSSTKGSRPSGRTTINDVAKSAKTGKTSVSRYLNGEHNLLSDRLKLRIEEAITKLNYRPSQVARSLKRGRTRLIGLILADITNPYSIDVMRGIEAACRAHGFTLLMCNTNNQVEQEQHYLQLLSSYQVEGIVVNAVGMREEALSMLQQSRLPMVLIDRKIAGFSCDMIGLNNAEAAIMATNHLVEQNYQSILFLSEPLGLVNTRRDRLMAFKAAMAVHPERAAEHAEVTLEDSQRIDDIVGQFNQKHGDKRRAILVANGSLTLQLARTLRHKNIQWGIDIGLLGFDELPWAELAGVGITTLKQPTYQIGYAALEQLVKRMQGSDEPPADIMFSGELVIRGSTQL</sequence>
<dbReference type="Gene3D" id="1.10.260.40">
    <property type="entry name" value="lambda repressor-like DNA-binding domains"/>
    <property type="match status" value="1"/>
</dbReference>
<keyword evidence="3" id="KW-0804">Transcription</keyword>
<reference evidence="6 8" key="1">
    <citation type="submission" date="2015-03" db="EMBL/GenBank/DDBJ databases">
        <authorList>
            <consortium name="Pathogen Informatics"/>
            <person name="Murphy D."/>
        </authorList>
    </citation>
    <scope>NUCLEOTIDE SEQUENCE [LARGE SCALE GENOMIC DNA]</scope>
    <source>
        <strain evidence="6">Type strain: CIP110231</strain>
        <strain evidence="8">type strain: CIP110231</strain>
    </source>
</reference>
<organism evidence="7 9">
    <name type="scientific">Yersinia nurmii</name>
    <dbReference type="NCBI Taxonomy" id="685706"/>
    <lineage>
        <taxon>Bacteria</taxon>
        <taxon>Pseudomonadati</taxon>
        <taxon>Pseudomonadota</taxon>
        <taxon>Gammaproteobacteria</taxon>
        <taxon>Enterobacterales</taxon>
        <taxon>Yersiniaceae</taxon>
        <taxon>Yersinia</taxon>
    </lineage>
</organism>
<gene>
    <name evidence="6" type="primary">rbsR_1</name>
    <name evidence="6" type="ORF">ERS137967_01221</name>
    <name evidence="7" type="ORF">QVN42_05775</name>
</gene>
<dbReference type="CDD" id="cd01392">
    <property type="entry name" value="HTH_LacI"/>
    <property type="match status" value="1"/>
</dbReference>
<dbReference type="Gene3D" id="3.40.50.2300">
    <property type="match status" value="2"/>
</dbReference>
<evidence type="ECO:0000313" key="7">
    <source>
        <dbReference type="EMBL" id="MDN0086909.1"/>
    </source>
</evidence>
<dbReference type="CDD" id="cd06283">
    <property type="entry name" value="PBP1_RegR_EndR_KdgR-like"/>
    <property type="match status" value="1"/>
</dbReference>
<reference evidence="7" key="2">
    <citation type="submission" date="2023-06" db="EMBL/GenBank/DDBJ databases">
        <authorList>
            <person name="Polev D.E."/>
            <person name="Saitova A.T."/>
            <person name="Bogumilchik E.A."/>
            <person name="Kokorina G.I."/>
            <person name="Voskresenskaia E.A."/>
        </authorList>
    </citation>
    <scope>NUCLEOTIDE SEQUENCE</scope>
    <source>
        <strain evidence="7">2145 StPb PI</strain>
    </source>
</reference>
<dbReference type="GO" id="GO:0003700">
    <property type="term" value="F:DNA-binding transcription factor activity"/>
    <property type="evidence" value="ECO:0007669"/>
    <property type="project" value="TreeGrafter"/>
</dbReference>
<dbReference type="InterPro" id="IPR000843">
    <property type="entry name" value="HTH_LacI"/>
</dbReference>
<feature type="compositionally biased region" description="Polar residues" evidence="4">
    <location>
        <begin position="1"/>
        <end position="16"/>
    </location>
</feature>
<dbReference type="PROSITE" id="PS50932">
    <property type="entry name" value="HTH_LACI_2"/>
    <property type="match status" value="1"/>
</dbReference>
<keyword evidence="8" id="KW-1185">Reference proteome</keyword>
<dbReference type="Proteomes" id="UP001167864">
    <property type="component" value="Unassembled WGS sequence"/>
</dbReference>
<evidence type="ECO:0000313" key="6">
    <source>
        <dbReference type="EMBL" id="CNE29487.1"/>
    </source>
</evidence>
<evidence type="ECO:0000256" key="3">
    <source>
        <dbReference type="ARBA" id="ARBA00023163"/>
    </source>
</evidence>
<name>A0AAW7K3V4_9GAMM</name>
<dbReference type="SUPFAM" id="SSF53822">
    <property type="entry name" value="Periplasmic binding protein-like I"/>
    <property type="match status" value="1"/>
</dbReference>
<dbReference type="InterPro" id="IPR046335">
    <property type="entry name" value="LacI/GalR-like_sensor"/>
</dbReference>
<evidence type="ECO:0000313" key="9">
    <source>
        <dbReference type="Proteomes" id="UP001167864"/>
    </source>
</evidence>
<dbReference type="Pfam" id="PF00356">
    <property type="entry name" value="LacI"/>
    <property type="match status" value="1"/>
</dbReference>
<dbReference type="GO" id="GO:0000976">
    <property type="term" value="F:transcription cis-regulatory region binding"/>
    <property type="evidence" value="ECO:0007669"/>
    <property type="project" value="TreeGrafter"/>
</dbReference>
<keyword evidence="2 7" id="KW-0238">DNA-binding</keyword>
<dbReference type="InterPro" id="IPR028082">
    <property type="entry name" value="Peripla_BP_I"/>
</dbReference>
<dbReference type="InterPro" id="IPR010982">
    <property type="entry name" value="Lambda_DNA-bd_dom_sf"/>
</dbReference>
<dbReference type="Proteomes" id="UP000040578">
    <property type="component" value="Unassembled WGS sequence"/>
</dbReference>
<evidence type="ECO:0000256" key="4">
    <source>
        <dbReference type="SAM" id="MobiDB-lite"/>
    </source>
</evidence>